<sequence>MRPRLTAVLETAVRSRRPLVTDGGLGTALESRGIVLDHVLWSAGLLRDDPDTLAEVHAAFARAGADIVTTASYQIGPRAGLTDTGLTDTGPTDTAVRRLSADSVTLAREASSRGTAAPVLIAGSVGPFGAVLGDGSEYTGDYALTDAEFAAFHRPRIEALAEAGADVIALETQPNLAEIRVIADLVEETRVPAWLSVTLADGGPTGAPRLPDGTPLTALAEVAAAHPTVRAVGVNCVRPAQVSPALEALAAVSDLPLIAYPNSGETYDAESMTWQDPGAEAGERLGAWPVADWIARGARIVGGCCRTTPADIAELVLRASSRG</sequence>
<dbReference type="PROSITE" id="PS50970">
    <property type="entry name" value="HCY"/>
    <property type="match status" value="1"/>
</dbReference>
<evidence type="ECO:0000256" key="4">
    <source>
        <dbReference type="ARBA" id="ARBA00022833"/>
    </source>
</evidence>
<dbReference type="GO" id="GO:0046872">
    <property type="term" value="F:metal ion binding"/>
    <property type="evidence" value="ECO:0007669"/>
    <property type="project" value="UniProtKB-KW"/>
</dbReference>
<comment type="caution">
    <text evidence="7">The sequence shown here is derived from an EMBL/GenBank/DDBJ whole genome shotgun (WGS) entry which is preliminary data.</text>
</comment>
<name>A0A269ZD74_9MICO</name>
<dbReference type="Proteomes" id="UP000216867">
    <property type="component" value="Unassembled WGS sequence"/>
</dbReference>
<dbReference type="SUPFAM" id="SSF82282">
    <property type="entry name" value="Homocysteine S-methyltransferase"/>
    <property type="match status" value="1"/>
</dbReference>
<dbReference type="GO" id="GO:0008898">
    <property type="term" value="F:S-adenosylmethionine-homocysteine S-methyltransferase activity"/>
    <property type="evidence" value="ECO:0007669"/>
    <property type="project" value="TreeGrafter"/>
</dbReference>
<dbReference type="GO" id="GO:0032259">
    <property type="term" value="P:methylation"/>
    <property type="evidence" value="ECO:0007669"/>
    <property type="project" value="UniProtKB-KW"/>
</dbReference>
<comment type="cofactor">
    <cofactor evidence="5">
        <name>Zn(2+)</name>
        <dbReference type="ChEBI" id="CHEBI:29105"/>
    </cofactor>
</comment>
<evidence type="ECO:0000256" key="3">
    <source>
        <dbReference type="ARBA" id="ARBA00022723"/>
    </source>
</evidence>
<dbReference type="Gene3D" id="3.20.20.330">
    <property type="entry name" value="Homocysteine-binding-like domain"/>
    <property type="match status" value="1"/>
</dbReference>
<protein>
    <submittedName>
        <fullName evidence="7">Homocysteine S-methyltransferase</fullName>
    </submittedName>
</protein>
<accession>A0A269ZD74</accession>
<dbReference type="NCBIfam" id="NF007020">
    <property type="entry name" value="PRK09485.1"/>
    <property type="match status" value="1"/>
</dbReference>
<dbReference type="PANTHER" id="PTHR46015">
    <property type="entry name" value="ZGC:172121"/>
    <property type="match status" value="1"/>
</dbReference>
<dbReference type="GO" id="GO:0009086">
    <property type="term" value="P:methionine biosynthetic process"/>
    <property type="evidence" value="ECO:0007669"/>
    <property type="project" value="TreeGrafter"/>
</dbReference>
<evidence type="ECO:0000313" key="8">
    <source>
        <dbReference type="Proteomes" id="UP000216867"/>
    </source>
</evidence>
<proteinExistence type="predicted"/>
<keyword evidence="4 5" id="KW-0862">Zinc</keyword>
<dbReference type="InterPro" id="IPR003726">
    <property type="entry name" value="HCY_dom"/>
</dbReference>
<evidence type="ECO:0000256" key="2">
    <source>
        <dbReference type="ARBA" id="ARBA00022679"/>
    </source>
</evidence>
<dbReference type="InterPro" id="IPR051486">
    <property type="entry name" value="Hcy_S-methyltransferase"/>
</dbReference>
<feature type="binding site" evidence="5">
    <location>
        <position position="304"/>
    </location>
    <ligand>
        <name>Zn(2+)</name>
        <dbReference type="ChEBI" id="CHEBI:29105"/>
    </ligand>
</feature>
<dbReference type="PANTHER" id="PTHR46015:SF1">
    <property type="entry name" value="HOMOCYSTEINE S-METHYLTRANSFERASE-LIKE ISOFORM 1"/>
    <property type="match status" value="1"/>
</dbReference>
<dbReference type="GeneID" id="99775195"/>
<dbReference type="Pfam" id="PF02574">
    <property type="entry name" value="S-methyl_trans"/>
    <property type="match status" value="1"/>
</dbReference>
<keyword evidence="1 5" id="KW-0489">Methyltransferase</keyword>
<dbReference type="GO" id="GO:0033528">
    <property type="term" value="P:S-methylmethionine cycle"/>
    <property type="evidence" value="ECO:0007669"/>
    <property type="project" value="TreeGrafter"/>
</dbReference>
<feature type="domain" description="Hcy-binding" evidence="6">
    <location>
        <begin position="7"/>
        <end position="319"/>
    </location>
</feature>
<evidence type="ECO:0000259" key="6">
    <source>
        <dbReference type="PROSITE" id="PS50970"/>
    </source>
</evidence>
<evidence type="ECO:0000256" key="1">
    <source>
        <dbReference type="ARBA" id="ARBA00022603"/>
    </source>
</evidence>
<feature type="binding site" evidence="5">
    <location>
        <position position="305"/>
    </location>
    <ligand>
        <name>Zn(2+)</name>
        <dbReference type="ChEBI" id="CHEBI:29105"/>
    </ligand>
</feature>
<dbReference type="RefSeq" id="WP_095376091.1">
    <property type="nucleotide sequence ID" value="NZ_CAACXN010000020.1"/>
</dbReference>
<keyword evidence="3 5" id="KW-0479">Metal-binding</keyword>
<evidence type="ECO:0000256" key="5">
    <source>
        <dbReference type="PROSITE-ProRule" id="PRU00333"/>
    </source>
</evidence>
<dbReference type="AlphaFoldDB" id="A0A269ZD74"/>
<reference evidence="7 8" key="1">
    <citation type="submission" date="2017-04" db="EMBL/GenBank/DDBJ databases">
        <title>Kefir bacterial isolates.</title>
        <authorList>
            <person name="Kim Y."/>
            <person name="Blasche S."/>
            <person name="Patil K.R."/>
        </authorList>
    </citation>
    <scope>NUCLEOTIDE SEQUENCE [LARGE SCALE GENOMIC DNA]</scope>
    <source>
        <strain evidence="7 8">OG2</strain>
    </source>
</reference>
<dbReference type="EMBL" id="NCWY01000007">
    <property type="protein sequence ID" value="PAK95460.1"/>
    <property type="molecule type" value="Genomic_DNA"/>
</dbReference>
<organism evidence="7 8">
    <name type="scientific">Brevibacterium casei</name>
    <dbReference type="NCBI Taxonomy" id="33889"/>
    <lineage>
        <taxon>Bacteria</taxon>
        <taxon>Bacillati</taxon>
        <taxon>Actinomycetota</taxon>
        <taxon>Actinomycetes</taxon>
        <taxon>Micrococcales</taxon>
        <taxon>Brevibacteriaceae</taxon>
        <taxon>Brevibacterium</taxon>
    </lineage>
</organism>
<feature type="binding site" evidence="5">
    <location>
        <position position="236"/>
    </location>
    <ligand>
        <name>Zn(2+)</name>
        <dbReference type="ChEBI" id="CHEBI:29105"/>
    </ligand>
</feature>
<keyword evidence="2 5" id="KW-0808">Transferase</keyword>
<evidence type="ECO:0000313" key="7">
    <source>
        <dbReference type="EMBL" id="PAK95460.1"/>
    </source>
</evidence>
<dbReference type="InterPro" id="IPR036589">
    <property type="entry name" value="HCY_dom_sf"/>
</dbReference>
<gene>
    <name evidence="7" type="ORF">B8X04_09285</name>
</gene>